<gene>
    <name evidence="2" type="ORF">LX32DRAFT_261023</name>
</gene>
<evidence type="ECO:0000256" key="1">
    <source>
        <dbReference type="SAM" id="MobiDB-lite"/>
    </source>
</evidence>
<protein>
    <submittedName>
        <fullName evidence="2">Uncharacterized protein</fullName>
    </submittedName>
</protein>
<proteinExistence type="predicted"/>
<keyword evidence="3" id="KW-1185">Reference proteome</keyword>
<feature type="compositionally biased region" description="Low complexity" evidence="1">
    <location>
        <begin position="43"/>
        <end position="56"/>
    </location>
</feature>
<sequence length="171" mass="19076">MPAYLRSIHSYTHTRLHALRESRILCPPARPPLPPVQSMPHVSTRASSRPWPSPASERFKRRCKPAPRCRRGTVHGVPSAVRLLVTQQRPSLLSPSLPYSVLHSSSIHCSRVHGMQRQNRRRPCCALHCTAPTETSADTSVSTDVRPGKAKPTLLLCITYVPPYTSYGTVR</sequence>
<dbReference type="AlphaFoldDB" id="A0AAD9LU53"/>
<evidence type="ECO:0000313" key="2">
    <source>
        <dbReference type="EMBL" id="KAK2021314.1"/>
    </source>
</evidence>
<name>A0AAD9LU53_9PEZI</name>
<dbReference type="Proteomes" id="UP001232148">
    <property type="component" value="Unassembled WGS sequence"/>
</dbReference>
<feature type="region of interest" description="Disordered" evidence="1">
    <location>
        <begin position="35"/>
        <end position="59"/>
    </location>
</feature>
<dbReference type="EMBL" id="MU843116">
    <property type="protein sequence ID" value="KAK2021314.1"/>
    <property type="molecule type" value="Genomic_DNA"/>
</dbReference>
<organism evidence="2 3">
    <name type="scientific">Colletotrichum zoysiae</name>
    <dbReference type="NCBI Taxonomy" id="1216348"/>
    <lineage>
        <taxon>Eukaryota</taxon>
        <taxon>Fungi</taxon>
        <taxon>Dikarya</taxon>
        <taxon>Ascomycota</taxon>
        <taxon>Pezizomycotina</taxon>
        <taxon>Sordariomycetes</taxon>
        <taxon>Hypocreomycetidae</taxon>
        <taxon>Glomerellales</taxon>
        <taxon>Glomerellaceae</taxon>
        <taxon>Colletotrichum</taxon>
        <taxon>Colletotrichum graminicola species complex</taxon>
    </lineage>
</organism>
<comment type="caution">
    <text evidence="2">The sequence shown here is derived from an EMBL/GenBank/DDBJ whole genome shotgun (WGS) entry which is preliminary data.</text>
</comment>
<reference evidence="2" key="1">
    <citation type="submission" date="2021-06" db="EMBL/GenBank/DDBJ databases">
        <title>Comparative genomics, transcriptomics and evolutionary studies reveal genomic signatures of adaptation to plant cell wall in hemibiotrophic fungi.</title>
        <authorList>
            <consortium name="DOE Joint Genome Institute"/>
            <person name="Baroncelli R."/>
            <person name="Diaz J.F."/>
            <person name="Benocci T."/>
            <person name="Peng M."/>
            <person name="Battaglia E."/>
            <person name="Haridas S."/>
            <person name="Andreopoulos W."/>
            <person name="Labutti K."/>
            <person name="Pangilinan J."/>
            <person name="Floch G.L."/>
            <person name="Makela M.R."/>
            <person name="Henrissat B."/>
            <person name="Grigoriev I.V."/>
            <person name="Crouch J.A."/>
            <person name="De Vries R.P."/>
            <person name="Sukno S.A."/>
            <person name="Thon M.R."/>
        </authorList>
    </citation>
    <scope>NUCLEOTIDE SEQUENCE</scope>
    <source>
        <strain evidence="2">MAFF235873</strain>
    </source>
</reference>
<evidence type="ECO:0000313" key="3">
    <source>
        <dbReference type="Proteomes" id="UP001232148"/>
    </source>
</evidence>
<accession>A0AAD9LU53</accession>